<sequence length="75" mass="9047">MSINQAANKLMQMEKYIQEERDYHPFKYEMNDLIDDFVESNQKLSSDKWKIIFYCIGLLTNSSRYAKLNLNDFVR</sequence>
<dbReference type="EMBL" id="CACVAP010000026">
    <property type="protein sequence ID" value="CAA6799752.1"/>
    <property type="molecule type" value="Genomic_DNA"/>
</dbReference>
<reference evidence="1" key="1">
    <citation type="submission" date="2020-01" db="EMBL/GenBank/DDBJ databases">
        <authorList>
            <person name="Meier V. D."/>
            <person name="Meier V D."/>
        </authorList>
    </citation>
    <scope>NUCLEOTIDE SEQUENCE</scope>
    <source>
        <strain evidence="1">HLG_WM_MAG_06</strain>
    </source>
</reference>
<protein>
    <submittedName>
        <fullName evidence="1">Uncharacterized protein</fullName>
    </submittedName>
</protein>
<proteinExistence type="predicted"/>
<organism evidence="1">
    <name type="scientific">uncultured Sulfurovum sp</name>
    <dbReference type="NCBI Taxonomy" id="269237"/>
    <lineage>
        <taxon>Bacteria</taxon>
        <taxon>Pseudomonadati</taxon>
        <taxon>Campylobacterota</taxon>
        <taxon>Epsilonproteobacteria</taxon>
        <taxon>Campylobacterales</taxon>
        <taxon>Sulfurovaceae</taxon>
        <taxon>Sulfurovum</taxon>
        <taxon>environmental samples</taxon>
    </lineage>
</organism>
<accession>A0A6S6S376</accession>
<dbReference type="AlphaFoldDB" id="A0A6S6S376"/>
<name>A0A6S6S376_9BACT</name>
<gene>
    <name evidence="1" type="ORF">HELGO_WM11946</name>
</gene>
<evidence type="ECO:0000313" key="1">
    <source>
        <dbReference type="EMBL" id="CAA6799752.1"/>
    </source>
</evidence>